<accession>A0A4Z0ABP3</accession>
<protein>
    <recommendedName>
        <fullName evidence="4">Protein kinase domain-containing protein</fullName>
    </recommendedName>
</protein>
<dbReference type="InterPro" id="IPR011009">
    <property type="entry name" value="Kinase-like_dom_sf"/>
</dbReference>
<dbReference type="SUPFAM" id="SSF56112">
    <property type="entry name" value="Protein kinase-like (PK-like)"/>
    <property type="match status" value="1"/>
</dbReference>
<evidence type="ECO:0000256" key="1">
    <source>
        <dbReference type="SAM" id="Phobius"/>
    </source>
</evidence>
<feature type="transmembrane region" description="Helical" evidence="1">
    <location>
        <begin position="311"/>
        <end position="334"/>
    </location>
</feature>
<evidence type="ECO:0000313" key="3">
    <source>
        <dbReference type="Proteomes" id="UP000298061"/>
    </source>
</evidence>
<gene>
    <name evidence="2" type="ORF">EWM64_g210</name>
</gene>
<keyword evidence="1" id="KW-0472">Membrane</keyword>
<organism evidence="2 3">
    <name type="scientific">Hericium alpestre</name>
    <dbReference type="NCBI Taxonomy" id="135208"/>
    <lineage>
        <taxon>Eukaryota</taxon>
        <taxon>Fungi</taxon>
        <taxon>Dikarya</taxon>
        <taxon>Basidiomycota</taxon>
        <taxon>Agaricomycotina</taxon>
        <taxon>Agaricomycetes</taxon>
        <taxon>Russulales</taxon>
        <taxon>Hericiaceae</taxon>
        <taxon>Hericium</taxon>
    </lineage>
</organism>
<keyword evidence="3" id="KW-1185">Reference proteome</keyword>
<dbReference type="EMBL" id="SFCI01000009">
    <property type="protein sequence ID" value="TFY83787.1"/>
    <property type="molecule type" value="Genomic_DNA"/>
</dbReference>
<evidence type="ECO:0000313" key="2">
    <source>
        <dbReference type="EMBL" id="TFY83787.1"/>
    </source>
</evidence>
<name>A0A4Z0ABP3_9AGAM</name>
<reference evidence="2 3" key="1">
    <citation type="submission" date="2019-02" db="EMBL/GenBank/DDBJ databases">
        <title>Genome sequencing of the rare red list fungi Hericium alpestre (H. flagellum).</title>
        <authorList>
            <person name="Buettner E."/>
            <person name="Kellner H."/>
        </authorList>
    </citation>
    <scope>NUCLEOTIDE SEQUENCE [LARGE SCALE GENOMIC DNA]</scope>
    <source>
        <strain evidence="2 3">DSM 108284</strain>
    </source>
</reference>
<comment type="caution">
    <text evidence="2">The sequence shown here is derived from an EMBL/GenBank/DDBJ whole genome shotgun (WGS) entry which is preliminary data.</text>
</comment>
<dbReference type="Gene3D" id="1.10.510.10">
    <property type="entry name" value="Transferase(Phosphotransferase) domain 1"/>
    <property type="match status" value="1"/>
</dbReference>
<evidence type="ECO:0008006" key="4">
    <source>
        <dbReference type="Google" id="ProtNLM"/>
    </source>
</evidence>
<dbReference type="OrthoDB" id="2740102at2759"/>
<dbReference type="Proteomes" id="UP000298061">
    <property type="component" value="Unassembled WGS sequence"/>
</dbReference>
<keyword evidence="1" id="KW-1133">Transmembrane helix</keyword>
<dbReference type="AlphaFoldDB" id="A0A4Z0ABP3"/>
<proteinExistence type="predicted"/>
<keyword evidence="1" id="KW-0812">Transmembrane</keyword>
<sequence>MSLSLLIPSPPENSGSVSFERVVFQADDPSTPNAQLVVERTEFVHDGEESDVYKGTLLGGPETQVVCRLAFSQDARRRQANEARFYTSKLKELQGVWVPYYYGFYIGITRFGLTSCMVLSYCGVRIEGELENLDVPFKKLLVHAAIDLHNADIVHGNLTEDNVLNDNGRPVIIDFKDATQAKCKAGVVKFGAVEPDEFDFPCEELLDFFGFLKIWKPRMLSAGYVRPISMMKDPRKLAATAPDWWPREAAMQEALRVILLHTKEYYPEKYKGFVAQNESKIRSGGEDNLDYRGNRELQSLLSSSSGSRTRVFYLMSVEILVILSVIIITALSALHGTLQGVSVDPCSEPIPNSAMRDSVIAQYDERT</sequence>